<feature type="domain" description="Chorismate mutase" evidence="1">
    <location>
        <begin position="14"/>
        <end position="81"/>
    </location>
</feature>
<dbReference type="InterPro" id="IPR036263">
    <property type="entry name" value="Chorismate_II_sf"/>
</dbReference>
<dbReference type="RefSeq" id="WP_386256486.1">
    <property type="nucleotide sequence ID" value="NZ_JBHTRV010000054.1"/>
</dbReference>
<reference evidence="2 3" key="1">
    <citation type="submission" date="2024-09" db="EMBL/GenBank/DDBJ databases">
        <title>The Natural Products Discovery Center: Release of the First 8490 Sequenced Strains for Exploring Actinobacteria Biosynthetic Diversity.</title>
        <authorList>
            <person name="Kalkreuter E."/>
            <person name="Kautsar S.A."/>
            <person name="Yang D."/>
            <person name="Bader C.D."/>
            <person name="Teijaro C.N."/>
            <person name="Fluegel L."/>
            <person name="Davis C.M."/>
            <person name="Simpson J.R."/>
            <person name="Lauterbach L."/>
            <person name="Steele A.D."/>
            <person name="Gui C."/>
            <person name="Meng S."/>
            <person name="Li G."/>
            <person name="Viehrig K."/>
            <person name="Ye F."/>
            <person name="Su P."/>
            <person name="Kiefer A.F."/>
            <person name="Nichols A."/>
            <person name="Cepeda A.J."/>
            <person name="Yan W."/>
            <person name="Fan B."/>
            <person name="Jiang Y."/>
            <person name="Adhikari A."/>
            <person name="Zheng C.-J."/>
            <person name="Schuster L."/>
            <person name="Cowan T.M."/>
            <person name="Smanski M.J."/>
            <person name="Chevrette M.G."/>
            <person name="De Carvalho L.P.S."/>
            <person name="Shen B."/>
        </authorList>
    </citation>
    <scope>NUCLEOTIDE SEQUENCE [LARGE SCALE GENOMIC DNA]</scope>
    <source>
        <strain evidence="2 3">NPDC056472</strain>
    </source>
</reference>
<evidence type="ECO:0000313" key="3">
    <source>
        <dbReference type="Proteomes" id="UP001600424"/>
    </source>
</evidence>
<dbReference type="Proteomes" id="UP001600424">
    <property type="component" value="Unassembled WGS sequence"/>
</dbReference>
<dbReference type="EMBL" id="JBHTRV010000054">
    <property type="protein sequence ID" value="MFE5985498.1"/>
    <property type="molecule type" value="Genomic_DNA"/>
</dbReference>
<organism evidence="2 3">
    <name type="scientific">Streptomyces wedmorensis</name>
    <dbReference type="NCBI Taxonomy" id="43759"/>
    <lineage>
        <taxon>Bacteria</taxon>
        <taxon>Bacillati</taxon>
        <taxon>Actinomycetota</taxon>
        <taxon>Actinomycetes</taxon>
        <taxon>Kitasatosporales</taxon>
        <taxon>Streptomycetaceae</taxon>
        <taxon>Streptomyces</taxon>
    </lineage>
</organism>
<keyword evidence="3" id="KW-1185">Reference proteome</keyword>
<sequence length="106" mass="11676">MSRDTDALAEDGHRAVSELDEAIIDLVHRRTALCGELAALRRAAGGPAIELARENAVLRLYRGEFGREGTSLAMLLIELERRTRPVPVPTARRAAPAERRVAAERH</sequence>
<proteinExistence type="predicted"/>
<dbReference type="InterPro" id="IPR036979">
    <property type="entry name" value="CM_dom_sf"/>
</dbReference>
<dbReference type="Gene3D" id="1.20.59.10">
    <property type="entry name" value="Chorismate mutase"/>
    <property type="match status" value="1"/>
</dbReference>
<evidence type="ECO:0000259" key="1">
    <source>
        <dbReference type="SMART" id="SM00830"/>
    </source>
</evidence>
<dbReference type="SUPFAM" id="SSF48600">
    <property type="entry name" value="Chorismate mutase II"/>
    <property type="match status" value="1"/>
</dbReference>
<accession>A0ABW6J6E1</accession>
<dbReference type="InterPro" id="IPR002701">
    <property type="entry name" value="CM_II_prokaryot"/>
</dbReference>
<protein>
    <recommendedName>
        <fullName evidence="1">Chorismate mutase domain-containing protein</fullName>
    </recommendedName>
</protein>
<name>A0ABW6J6E1_STRWE</name>
<dbReference type="SMART" id="SM00830">
    <property type="entry name" value="CM_2"/>
    <property type="match status" value="1"/>
</dbReference>
<evidence type="ECO:0000313" key="2">
    <source>
        <dbReference type="EMBL" id="MFE5985498.1"/>
    </source>
</evidence>
<comment type="caution">
    <text evidence="2">The sequence shown here is derived from an EMBL/GenBank/DDBJ whole genome shotgun (WGS) entry which is preliminary data.</text>
</comment>
<gene>
    <name evidence="2" type="ORF">ACFQ63_38165</name>
</gene>